<dbReference type="GO" id="GO:0045944">
    <property type="term" value="P:positive regulation of transcription by RNA polymerase II"/>
    <property type="evidence" value="ECO:0007669"/>
    <property type="project" value="TreeGrafter"/>
</dbReference>
<dbReference type="GO" id="GO:0008270">
    <property type="term" value="F:zinc ion binding"/>
    <property type="evidence" value="ECO:0007669"/>
    <property type="project" value="UniProtKB-KW"/>
</dbReference>
<keyword evidence="3" id="KW-0808">Transferase</keyword>
<evidence type="ECO:0000259" key="14">
    <source>
        <dbReference type="PROSITE" id="PS50134"/>
    </source>
</evidence>
<keyword evidence="4 12" id="KW-0479">Metal-binding</keyword>
<dbReference type="PANTHER" id="PTHR13808">
    <property type="entry name" value="CBP/P300-RELATED"/>
    <property type="match status" value="1"/>
</dbReference>
<keyword evidence="16" id="KW-1185">Reference proteome</keyword>
<dbReference type="OrthoDB" id="899at2759"/>
<evidence type="ECO:0000256" key="13">
    <source>
        <dbReference type="SAM" id="MobiDB-lite"/>
    </source>
</evidence>
<keyword evidence="7" id="KW-0156">Chromatin regulator</keyword>
<accession>A0A226F0B4</accession>
<name>A0A226F0B4_FOLCA</name>
<feature type="region of interest" description="Disordered" evidence="13">
    <location>
        <begin position="19"/>
        <end position="49"/>
    </location>
</feature>
<reference evidence="15 16" key="1">
    <citation type="submission" date="2015-12" db="EMBL/GenBank/DDBJ databases">
        <title>The genome of Folsomia candida.</title>
        <authorList>
            <person name="Faddeeva A."/>
            <person name="Derks M.F."/>
            <person name="Anvar Y."/>
            <person name="Smit S."/>
            <person name="Van Straalen N."/>
            <person name="Roelofs D."/>
        </authorList>
    </citation>
    <scope>NUCLEOTIDE SEQUENCE [LARGE SCALE GENOMIC DNA]</scope>
    <source>
        <strain evidence="15 16">VU population</strain>
        <tissue evidence="15">Whole body</tissue>
    </source>
</reference>
<dbReference type="Gene3D" id="1.20.1020.10">
    <property type="entry name" value="TAZ domain"/>
    <property type="match status" value="1"/>
</dbReference>
<comment type="catalytic activity">
    <reaction evidence="11">
        <text>L-lysyl-[protein] + acetyl-CoA = N(6)-acetyl-L-lysyl-[protein] + CoA + H(+)</text>
        <dbReference type="Rhea" id="RHEA:45948"/>
        <dbReference type="Rhea" id="RHEA-COMP:9752"/>
        <dbReference type="Rhea" id="RHEA-COMP:10731"/>
        <dbReference type="ChEBI" id="CHEBI:15378"/>
        <dbReference type="ChEBI" id="CHEBI:29969"/>
        <dbReference type="ChEBI" id="CHEBI:57287"/>
        <dbReference type="ChEBI" id="CHEBI:57288"/>
        <dbReference type="ChEBI" id="CHEBI:61930"/>
        <dbReference type="EC" id="2.3.1.48"/>
    </reaction>
</comment>
<evidence type="ECO:0000256" key="9">
    <source>
        <dbReference type="ARBA" id="ARBA00023163"/>
    </source>
</evidence>
<organism evidence="15 16">
    <name type="scientific">Folsomia candida</name>
    <name type="common">Springtail</name>
    <dbReference type="NCBI Taxonomy" id="158441"/>
    <lineage>
        <taxon>Eukaryota</taxon>
        <taxon>Metazoa</taxon>
        <taxon>Ecdysozoa</taxon>
        <taxon>Arthropoda</taxon>
        <taxon>Hexapoda</taxon>
        <taxon>Collembola</taxon>
        <taxon>Entomobryomorpha</taxon>
        <taxon>Isotomoidea</taxon>
        <taxon>Isotomidae</taxon>
        <taxon>Proisotominae</taxon>
        <taxon>Folsomia</taxon>
    </lineage>
</organism>
<dbReference type="PROSITE" id="PS50134">
    <property type="entry name" value="ZF_TAZ"/>
    <property type="match status" value="1"/>
</dbReference>
<dbReference type="GO" id="GO:0005667">
    <property type="term" value="C:transcription regulator complex"/>
    <property type="evidence" value="ECO:0007669"/>
    <property type="project" value="TreeGrafter"/>
</dbReference>
<evidence type="ECO:0000256" key="6">
    <source>
        <dbReference type="ARBA" id="ARBA00022833"/>
    </source>
</evidence>
<evidence type="ECO:0000256" key="2">
    <source>
        <dbReference type="ARBA" id="ARBA00013184"/>
    </source>
</evidence>
<evidence type="ECO:0000256" key="3">
    <source>
        <dbReference type="ARBA" id="ARBA00022679"/>
    </source>
</evidence>
<keyword evidence="10" id="KW-0539">Nucleus</keyword>
<dbReference type="SMART" id="SM00551">
    <property type="entry name" value="ZnF_TAZ"/>
    <property type="match status" value="1"/>
</dbReference>
<keyword evidence="6 12" id="KW-0862">Zinc</keyword>
<comment type="subcellular location">
    <subcellularLocation>
        <location evidence="1">Nucleus</location>
    </subcellularLocation>
</comment>
<keyword evidence="9" id="KW-0804">Transcription</keyword>
<feature type="zinc finger region" description="TAZ-type" evidence="12">
    <location>
        <begin position="25"/>
        <end position="112"/>
    </location>
</feature>
<evidence type="ECO:0000313" key="16">
    <source>
        <dbReference type="Proteomes" id="UP000198287"/>
    </source>
</evidence>
<evidence type="ECO:0000256" key="7">
    <source>
        <dbReference type="ARBA" id="ARBA00022853"/>
    </source>
</evidence>
<evidence type="ECO:0000256" key="4">
    <source>
        <dbReference type="ARBA" id="ARBA00022723"/>
    </source>
</evidence>
<dbReference type="STRING" id="158441.A0A226F0B4"/>
<dbReference type="InterPro" id="IPR013178">
    <property type="entry name" value="Histone_AcTrfase_Rtt109/CBP"/>
</dbReference>
<gene>
    <name evidence="15" type="ORF">Fcan01_00667</name>
</gene>
<evidence type="ECO:0000313" key="15">
    <source>
        <dbReference type="EMBL" id="OXA62581.1"/>
    </source>
</evidence>
<dbReference type="GO" id="GO:0004402">
    <property type="term" value="F:histone acetyltransferase activity"/>
    <property type="evidence" value="ECO:0007669"/>
    <property type="project" value="InterPro"/>
</dbReference>
<dbReference type="GO" id="GO:0031490">
    <property type="term" value="F:chromatin DNA binding"/>
    <property type="evidence" value="ECO:0007669"/>
    <property type="project" value="TreeGrafter"/>
</dbReference>
<feature type="region of interest" description="Disordered" evidence="13">
    <location>
        <begin position="140"/>
        <end position="160"/>
    </location>
</feature>
<feature type="compositionally biased region" description="Low complexity" evidence="13">
    <location>
        <begin position="39"/>
        <end position="49"/>
    </location>
</feature>
<dbReference type="Pfam" id="PF02135">
    <property type="entry name" value="zf-TAZ"/>
    <property type="match status" value="1"/>
</dbReference>
<evidence type="ECO:0000256" key="10">
    <source>
        <dbReference type="ARBA" id="ARBA00023242"/>
    </source>
</evidence>
<dbReference type="GO" id="GO:0005634">
    <property type="term" value="C:nucleus"/>
    <property type="evidence" value="ECO:0007669"/>
    <property type="project" value="UniProtKB-SubCell"/>
</dbReference>
<dbReference type="AlphaFoldDB" id="A0A226F0B4"/>
<dbReference type="GO" id="GO:0000123">
    <property type="term" value="C:histone acetyltransferase complex"/>
    <property type="evidence" value="ECO:0007669"/>
    <property type="project" value="TreeGrafter"/>
</dbReference>
<proteinExistence type="predicted"/>
<sequence>MKHPPSPIKNSLKTIIKTPVTRASQPSSAQAVSEPVTPTPSIAPSIPSSAQSIEEKRPCHVPFCELMKTTQVHLNACKEGEACRYNHCASSRQILMHWKYCRRADCPVCVSLRRAIPTSLLQIFPNPLCRAEVMQRVARQQQNANHGEDQAVPELMESEE</sequence>
<keyword evidence="8" id="KW-0805">Transcription regulation</keyword>
<dbReference type="GO" id="GO:0003713">
    <property type="term" value="F:transcription coactivator activity"/>
    <property type="evidence" value="ECO:0007669"/>
    <property type="project" value="TreeGrafter"/>
</dbReference>
<protein>
    <recommendedName>
        <fullName evidence="2">histone acetyltransferase</fullName>
        <ecNumber evidence="2">2.3.1.48</ecNumber>
    </recommendedName>
</protein>
<feature type="domain" description="TAZ-type" evidence="14">
    <location>
        <begin position="25"/>
        <end position="112"/>
    </location>
</feature>
<dbReference type="PANTHER" id="PTHR13808:SF1">
    <property type="entry name" value="HISTONE ACETYLTRANSFERASE"/>
    <property type="match status" value="1"/>
</dbReference>
<evidence type="ECO:0000256" key="5">
    <source>
        <dbReference type="ARBA" id="ARBA00022771"/>
    </source>
</evidence>
<comment type="caution">
    <text evidence="15">The sequence shown here is derived from an EMBL/GenBank/DDBJ whole genome shotgun (WGS) entry which is preliminary data.</text>
</comment>
<dbReference type="InterPro" id="IPR035898">
    <property type="entry name" value="TAZ_dom_sf"/>
</dbReference>
<dbReference type="SUPFAM" id="SSF57933">
    <property type="entry name" value="TAZ domain"/>
    <property type="match status" value="1"/>
</dbReference>
<keyword evidence="5 12" id="KW-0863">Zinc-finger</keyword>
<dbReference type="EMBL" id="LNIX01000001">
    <property type="protein sequence ID" value="OXA62581.1"/>
    <property type="molecule type" value="Genomic_DNA"/>
</dbReference>
<evidence type="ECO:0000256" key="12">
    <source>
        <dbReference type="PROSITE-ProRule" id="PRU00203"/>
    </source>
</evidence>
<feature type="compositionally biased region" description="Polar residues" evidence="13">
    <location>
        <begin position="21"/>
        <end position="31"/>
    </location>
</feature>
<evidence type="ECO:0000256" key="11">
    <source>
        <dbReference type="ARBA" id="ARBA00048017"/>
    </source>
</evidence>
<evidence type="ECO:0000256" key="1">
    <source>
        <dbReference type="ARBA" id="ARBA00004123"/>
    </source>
</evidence>
<dbReference type="InterPro" id="IPR000197">
    <property type="entry name" value="Znf_TAZ"/>
</dbReference>
<dbReference type="Proteomes" id="UP000198287">
    <property type="component" value="Unassembled WGS sequence"/>
</dbReference>
<evidence type="ECO:0000256" key="8">
    <source>
        <dbReference type="ARBA" id="ARBA00023015"/>
    </source>
</evidence>
<dbReference type="EC" id="2.3.1.48" evidence="2"/>